<comment type="subcellular location">
    <subcellularLocation>
        <location evidence="9">Cell membrane</location>
        <topology evidence="9">Single-pass membrane protein</topology>
    </subcellularLocation>
    <subcellularLocation>
        <location evidence="1">Membrane</location>
    </subcellularLocation>
</comment>
<sequence length="85" mass="9614">MSESAVTDSGEKDPRHENREGLSIFGRIALFVRQVISELKRVVTPTREELIQYIWIVLGFVAVMMLLVFVLDVGFGWLSAWVFGG</sequence>
<dbReference type="HAMAP" id="MF_00422">
    <property type="entry name" value="SecE"/>
    <property type="match status" value="1"/>
</dbReference>
<evidence type="ECO:0000256" key="7">
    <source>
        <dbReference type="ARBA" id="ARBA00023010"/>
    </source>
</evidence>
<dbReference type="InterPro" id="IPR001901">
    <property type="entry name" value="Translocase_SecE/Sec61-g"/>
</dbReference>
<comment type="subunit">
    <text evidence="9">Component of the Sec protein translocase complex. Heterotrimer consisting of SecY, SecE and SecG subunits. The heterotrimers can form oligomers, although 1 heterotrimer is thought to be able to translocate proteins. Interacts with the ribosome. Interacts with SecDF, and other proteins may be involved. Interacts with SecA.</text>
</comment>
<feature type="transmembrane region" description="Helical" evidence="9">
    <location>
        <begin position="50"/>
        <end position="71"/>
    </location>
</feature>
<keyword evidence="2 9" id="KW-0813">Transport</keyword>
<comment type="function">
    <text evidence="9">Essential subunit of the Sec protein translocation channel SecYEG. Clamps together the 2 halves of SecY. May contact the channel plug during translocation.</text>
</comment>
<keyword evidence="5 9" id="KW-0653">Protein transport</keyword>
<gene>
    <name evidence="9 10" type="primary">secE</name>
    <name evidence="10" type="ORF">GCM10025876_23730</name>
</gene>
<dbReference type="Proteomes" id="UP001157125">
    <property type="component" value="Unassembled WGS sequence"/>
</dbReference>
<keyword evidence="8 9" id="KW-0472">Membrane</keyword>
<evidence type="ECO:0000313" key="10">
    <source>
        <dbReference type="EMBL" id="GMA36169.1"/>
    </source>
</evidence>
<comment type="caution">
    <text evidence="10">The sequence shown here is derived from an EMBL/GenBank/DDBJ whole genome shotgun (WGS) entry which is preliminary data.</text>
</comment>
<evidence type="ECO:0000256" key="2">
    <source>
        <dbReference type="ARBA" id="ARBA00022448"/>
    </source>
</evidence>
<dbReference type="Gene3D" id="1.20.5.1030">
    <property type="entry name" value="Preprotein translocase secy subunit"/>
    <property type="match status" value="1"/>
</dbReference>
<evidence type="ECO:0000256" key="8">
    <source>
        <dbReference type="ARBA" id="ARBA00023136"/>
    </source>
</evidence>
<proteinExistence type="inferred from homology"/>
<dbReference type="InterPro" id="IPR005807">
    <property type="entry name" value="SecE_bac"/>
</dbReference>
<keyword evidence="7 9" id="KW-0811">Translocation</keyword>
<dbReference type="PANTHER" id="PTHR33910:SF1">
    <property type="entry name" value="PROTEIN TRANSLOCASE SUBUNIT SECE"/>
    <property type="match status" value="1"/>
</dbReference>
<keyword evidence="11" id="KW-1185">Reference proteome</keyword>
<evidence type="ECO:0000256" key="3">
    <source>
        <dbReference type="ARBA" id="ARBA00022475"/>
    </source>
</evidence>
<evidence type="ECO:0000313" key="11">
    <source>
        <dbReference type="Proteomes" id="UP001157125"/>
    </source>
</evidence>
<evidence type="ECO:0000256" key="9">
    <source>
        <dbReference type="HAMAP-Rule" id="MF_00422"/>
    </source>
</evidence>
<keyword evidence="4 9" id="KW-0812">Transmembrane</keyword>
<evidence type="ECO:0000256" key="1">
    <source>
        <dbReference type="ARBA" id="ARBA00004370"/>
    </source>
</evidence>
<name>A0ABQ6IEN0_9MICO</name>
<evidence type="ECO:0000256" key="4">
    <source>
        <dbReference type="ARBA" id="ARBA00022692"/>
    </source>
</evidence>
<keyword evidence="3 9" id="KW-1003">Cell membrane</keyword>
<evidence type="ECO:0000256" key="5">
    <source>
        <dbReference type="ARBA" id="ARBA00022927"/>
    </source>
</evidence>
<dbReference type="RefSeq" id="WP_431308330.1">
    <property type="nucleotide sequence ID" value="NZ_BSUN01000001.1"/>
</dbReference>
<dbReference type="Pfam" id="PF00584">
    <property type="entry name" value="SecE"/>
    <property type="match status" value="1"/>
</dbReference>
<dbReference type="InterPro" id="IPR038379">
    <property type="entry name" value="SecE_sf"/>
</dbReference>
<protein>
    <recommendedName>
        <fullName evidence="9">Protein translocase subunit SecE</fullName>
    </recommendedName>
</protein>
<reference evidence="11" key="1">
    <citation type="journal article" date="2019" name="Int. J. Syst. Evol. Microbiol.">
        <title>The Global Catalogue of Microorganisms (GCM) 10K type strain sequencing project: providing services to taxonomists for standard genome sequencing and annotation.</title>
        <authorList>
            <consortium name="The Broad Institute Genomics Platform"/>
            <consortium name="The Broad Institute Genome Sequencing Center for Infectious Disease"/>
            <person name="Wu L."/>
            <person name="Ma J."/>
        </authorList>
    </citation>
    <scope>NUCLEOTIDE SEQUENCE [LARGE SCALE GENOMIC DNA]</scope>
    <source>
        <strain evidence="11">NBRC 112299</strain>
    </source>
</reference>
<dbReference type="NCBIfam" id="TIGR00964">
    <property type="entry name" value="secE_bact"/>
    <property type="match status" value="1"/>
</dbReference>
<keyword evidence="6 9" id="KW-1133">Transmembrane helix</keyword>
<accession>A0ABQ6IEN0</accession>
<dbReference type="PANTHER" id="PTHR33910">
    <property type="entry name" value="PROTEIN TRANSLOCASE SUBUNIT SECE"/>
    <property type="match status" value="1"/>
</dbReference>
<dbReference type="EMBL" id="BSUN01000001">
    <property type="protein sequence ID" value="GMA36169.1"/>
    <property type="molecule type" value="Genomic_DNA"/>
</dbReference>
<organism evidence="10 11">
    <name type="scientific">Demequina litorisediminis</name>
    <dbReference type="NCBI Taxonomy" id="1849022"/>
    <lineage>
        <taxon>Bacteria</taxon>
        <taxon>Bacillati</taxon>
        <taxon>Actinomycetota</taxon>
        <taxon>Actinomycetes</taxon>
        <taxon>Micrococcales</taxon>
        <taxon>Demequinaceae</taxon>
        <taxon>Demequina</taxon>
    </lineage>
</organism>
<comment type="similarity">
    <text evidence="9">Belongs to the SecE/SEC61-gamma family.</text>
</comment>
<evidence type="ECO:0000256" key="6">
    <source>
        <dbReference type="ARBA" id="ARBA00022989"/>
    </source>
</evidence>